<dbReference type="OrthoDB" id="9808017at2"/>
<dbReference type="InterPro" id="IPR036388">
    <property type="entry name" value="WH-like_DNA-bd_sf"/>
</dbReference>
<dbReference type="SUPFAM" id="SSF46785">
    <property type="entry name" value="Winged helix' DNA-binding domain"/>
    <property type="match status" value="1"/>
</dbReference>
<dbReference type="PANTHER" id="PTHR33169:SF14">
    <property type="entry name" value="TRANSCRIPTIONAL REGULATOR RV3488"/>
    <property type="match status" value="1"/>
</dbReference>
<evidence type="ECO:0000313" key="2">
    <source>
        <dbReference type="EMBL" id="MBB5180400.1"/>
    </source>
</evidence>
<proteinExistence type="predicted"/>
<dbReference type="AlphaFoldDB" id="A0A7W8FUA5"/>
<dbReference type="PANTHER" id="PTHR33169">
    <property type="entry name" value="PADR-FAMILY TRANSCRIPTIONAL REGULATOR"/>
    <property type="match status" value="1"/>
</dbReference>
<comment type="caution">
    <text evidence="2">The sequence shown here is derived from an EMBL/GenBank/DDBJ whole genome shotgun (WGS) entry which is preliminary data.</text>
</comment>
<protein>
    <submittedName>
        <fullName evidence="2">DNA-binding PadR family transcriptional regulator</fullName>
    </submittedName>
</protein>
<gene>
    <name evidence="2" type="ORF">HNQ44_001828</name>
</gene>
<keyword evidence="2" id="KW-0238">DNA-binding</keyword>
<organism evidence="2 3">
    <name type="scientific">Planococcus koreensis</name>
    <dbReference type="NCBI Taxonomy" id="112331"/>
    <lineage>
        <taxon>Bacteria</taxon>
        <taxon>Bacillati</taxon>
        <taxon>Bacillota</taxon>
        <taxon>Bacilli</taxon>
        <taxon>Bacillales</taxon>
        <taxon>Caryophanaceae</taxon>
        <taxon>Planococcus</taxon>
    </lineage>
</organism>
<evidence type="ECO:0000259" key="1">
    <source>
        <dbReference type="Pfam" id="PF03551"/>
    </source>
</evidence>
<evidence type="ECO:0000313" key="3">
    <source>
        <dbReference type="Proteomes" id="UP000525923"/>
    </source>
</evidence>
<dbReference type="InterPro" id="IPR005149">
    <property type="entry name" value="Tscrpt_reg_PadR_N"/>
</dbReference>
<feature type="domain" description="Transcription regulator PadR N-terminal" evidence="1">
    <location>
        <begin position="19"/>
        <end position="90"/>
    </location>
</feature>
<name>A0A7W8FUA5_9BACL</name>
<keyword evidence="3" id="KW-1185">Reference proteome</keyword>
<accession>A0A7W8FUA5</accession>
<dbReference type="InterPro" id="IPR036390">
    <property type="entry name" value="WH_DNA-bd_sf"/>
</dbReference>
<dbReference type="Pfam" id="PF03551">
    <property type="entry name" value="PadR"/>
    <property type="match status" value="1"/>
</dbReference>
<dbReference type="Gene3D" id="1.10.10.10">
    <property type="entry name" value="Winged helix-like DNA-binding domain superfamily/Winged helix DNA-binding domain"/>
    <property type="match status" value="1"/>
</dbReference>
<dbReference type="InterPro" id="IPR052509">
    <property type="entry name" value="Metal_resp_DNA-bind_regulator"/>
</dbReference>
<dbReference type="Proteomes" id="UP000525923">
    <property type="component" value="Unassembled WGS sequence"/>
</dbReference>
<sequence length="116" mass="12933">MDKSSLDGWASELRSGVLVLAVLSQLKTPQYGSALVKMLEKHGLLMDPGALPPLLRRLEKQKLLTGSWDQTGNRPRKYYALSEAGAEAFKQLNSDWQNVTQELQVLIEGDGRHDID</sequence>
<reference evidence="2 3" key="1">
    <citation type="submission" date="2020-08" db="EMBL/GenBank/DDBJ databases">
        <title>Genomic Encyclopedia of Type Strains, Phase IV (KMG-IV): sequencing the most valuable type-strain genomes for metagenomic binning, comparative biology and taxonomic classification.</title>
        <authorList>
            <person name="Goeker M."/>
        </authorList>
    </citation>
    <scope>NUCLEOTIDE SEQUENCE [LARGE SCALE GENOMIC DNA]</scope>
    <source>
        <strain evidence="2 3">DSM 15895</strain>
    </source>
</reference>
<dbReference type="EMBL" id="JACHHE010000004">
    <property type="protein sequence ID" value="MBB5180400.1"/>
    <property type="molecule type" value="Genomic_DNA"/>
</dbReference>
<dbReference type="RefSeq" id="WP_135504573.1">
    <property type="nucleotide sequence ID" value="NZ_JACHHE010000004.1"/>
</dbReference>
<dbReference type="GO" id="GO:0003677">
    <property type="term" value="F:DNA binding"/>
    <property type="evidence" value="ECO:0007669"/>
    <property type="project" value="UniProtKB-KW"/>
</dbReference>